<evidence type="ECO:0000256" key="1">
    <source>
        <dbReference type="ARBA" id="ARBA00023015"/>
    </source>
</evidence>
<name>A0A6M1QV78_9ACTN</name>
<dbReference type="Proteomes" id="UP000483261">
    <property type="component" value="Unassembled WGS sequence"/>
</dbReference>
<keyword evidence="2 4" id="KW-0238">DNA-binding</keyword>
<dbReference type="AlphaFoldDB" id="A0A6M1QV78"/>
<keyword evidence="1" id="KW-0805">Transcription regulation</keyword>
<feature type="region of interest" description="Disordered" evidence="5">
    <location>
        <begin position="1"/>
        <end position="23"/>
    </location>
</feature>
<dbReference type="PROSITE" id="PS50977">
    <property type="entry name" value="HTH_TETR_2"/>
    <property type="match status" value="1"/>
</dbReference>
<dbReference type="GO" id="GO:0000976">
    <property type="term" value="F:transcription cis-regulatory region binding"/>
    <property type="evidence" value="ECO:0007669"/>
    <property type="project" value="TreeGrafter"/>
</dbReference>
<evidence type="ECO:0000259" key="6">
    <source>
        <dbReference type="PROSITE" id="PS50977"/>
    </source>
</evidence>
<evidence type="ECO:0000313" key="8">
    <source>
        <dbReference type="Proteomes" id="UP000483261"/>
    </source>
</evidence>
<comment type="caution">
    <text evidence="7">The sequence shown here is derived from an EMBL/GenBank/DDBJ whole genome shotgun (WGS) entry which is preliminary data.</text>
</comment>
<dbReference type="Gene3D" id="1.10.357.10">
    <property type="entry name" value="Tetracycline Repressor, domain 2"/>
    <property type="match status" value="1"/>
</dbReference>
<dbReference type="InterPro" id="IPR009057">
    <property type="entry name" value="Homeodomain-like_sf"/>
</dbReference>
<dbReference type="PANTHER" id="PTHR30055:SF234">
    <property type="entry name" value="HTH-TYPE TRANSCRIPTIONAL REGULATOR BETI"/>
    <property type="match status" value="1"/>
</dbReference>
<sequence>MTTRRPSPGRPRHIPSSSAASPRDQVLDAAAELFVTRGFAATSTREIAERVGIRQASLYYHFAGKDEILAELLQRSVRPTVDKVAKIEALVPPETHATALYLLALIDIRTLADAPHNVGILYAQSDVTNSEVYAEFQHTRRELVDAYGRIGLRAASAEVAADIDASELGEMLMHSIEVVTDIRNAGTTMTPQRANRIADAVLRMCGVPGKVIAAAASAAYELLAEFHHETGCPLAESTI</sequence>
<accession>A0A6M1QV78</accession>
<dbReference type="PANTHER" id="PTHR30055">
    <property type="entry name" value="HTH-TYPE TRANSCRIPTIONAL REGULATOR RUTR"/>
    <property type="match status" value="1"/>
</dbReference>
<gene>
    <name evidence="7" type="ORF">G5C66_02985</name>
</gene>
<dbReference type="Pfam" id="PF00440">
    <property type="entry name" value="TetR_N"/>
    <property type="match status" value="1"/>
</dbReference>
<dbReference type="RefSeq" id="WP_165109470.1">
    <property type="nucleotide sequence ID" value="NZ_JAALAA010000002.1"/>
</dbReference>
<keyword evidence="8" id="KW-1185">Reference proteome</keyword>
<evidence type="ECO:0000256" key="3">
    <source>
        <dbReference type="ARBA" id="ARBA00023163"/>
    </source>
</evidence>
<evidence type="ECO:0000256" key="2">
    <source>
        <dbReference type="ARBA" id="ARBA00023125"/>
    </source>
</evidence>
<evidence type="ECO:0000256" key="4">
    <source>
        <dbReference type="PROSITE-ProRule" id="PRU00335"/>
    </source>
</evidence>
<protein>
    <submittedName>
        <fullName evidence="7">TetR/AcrR family transcriptional regulator</fullName>
    </submittedName>
</protein>
<dbReference type="SUPFAM" id="SSF46689">
    <property type="entry name" value="Homeodomain-like"/>
    <property type="match status" value="1"/>
</dbReference>
<evidence type="ECO:0000256" key="5">
    <source>
        <dbReference type="SAM" id="MobiDB-lite"/>
    </source>
</evidence>
<dbReference type="GO" id="GO:0003700">
    <property type="term" value="F:DNA-binding transcription factor activity"/>
    <property type="evidence" value="ECO:0007669"/>
    <property type="project" value="TreeGrafter"/>
</dbReference>
<evidence type="ECO:0000313" key="7">
    <source>
        <dbReference type="EMBL" id="NGN91706.1"/>
    </source>
</evidence>
<dbReference type="InterPro" id="IPR001647">
    <property type="entry name" value="HTH_TetR"/>
</dbReference>
<dbReference type="EMBL" id="JAALAA010000002">
    <property type="protein sequence ID" value="NGN91706.1"/>
    <property type="molecule type" value="Genomic_DNA"/>
</dbReference>
<feature type="DNA-binding region" description="H-T-H motif" evidence="4">
    <location>
        <begin position="43"/>
        <end position="62"/>
    </location>
</feature>
<feature type="domain" description="HTH tetR-type" evidence="6">
    <location>
        <begin position="20"/>
        <end position="80"/>
    </location>
</feature>
<reference evidence="7 8" key="1">
    <citation type="submission" date="2020-02" db="EMBL/GenBank/DDBJ databases">
        <title>Whole-genome analyses of novel actinobacteria.</title>
        <authorList>
            <person name="Sahin N."/>
        </authorList>
    </citation>
    <scope>NUCLEOTIDE SEQUENCE [LARGE SCALE GENOMIC DNA]</scope>
    <source>
        <strain evidence="7 8">KC13</strain>
    </source>
</reference>
<organism evidence="7 8">
    <name type="scientific">Nocardioides turkmenicus</name>
    <dbReference type="NCBI Taxonomy" id="2711220"/>
    <lineage>
        <taxon>Bacteria</taxon>
        <taxon>Bacillati</taxon>
        <taxon>Actinomycetota</taxon>
        <taxon>Actinomycetes</taxon>
        <taxon>Propionibacteriales</taxon>
        <taxon>Nocardioidaceae</taxon>
        <taxon>Nocardioides</taxon>
    </lineage>
</organism>
<proteinExistence type="predicted"/>
<keyword evidence="3" id="KW-0804">Transcription</keyword>
<dbReference type="InterPro" id="IPR050109">
    <property type="entry name" value="HTH-type_TetR-like_transc_reg"/>
</dbReference>
<dbReference type="PRINTS" id="PR00455">
    <property type="entry name" value="HTHTETR"/>
</dbReference>